<evidence type="ECO:0000256" key="1">
    <source>
        <dbReference type="SAM" id="MobiDB-lite"/>
    </source>
</evidence>
<protein>
    <submittedName>
        <fullName evidence="2">Uncharacterized protein</fullName>
    </submittedName>
</protein>
<comment type="caution">
    <text evidence="2">The sequence shown here is derived from an EMBL/GenBank/DDBJ whole genome shotgun (WGS) entry which is preliminary data.</text>
</comment>
<reference evidence="2 3" key="1">
    <citation type="submission" date="2018-10" db="EMBL/GenBank/DDBJ databases">
        <title>Ulvibacterium marinum gen. nov., sp. nov., a novel marine bacterium of the family Flavobacteriaceae, isolated from a culture of the green alga Ulva prolifera.</title>
        <authorList>
            <person name="Zhang Z."/>
        </authorList>
    </citation>
    <scope>NUCLEOTIDE SEQUENCE [LARGE SCALE GENOMIC DNA]</scope>
    <source>
        <strain evidence="2 3">CCMM003</strain>
    </source>
</reference>
<keyword evidence="3" id="KW-1185">Reference proteome</keyword>
<name>A0A3B0CAD0_9FLAO</name>
<organism evidence="2 3">
    <name type="scientific">Ulvibacterium marinum</name>
    <dbReference type="NCBI Taxonomy" id="2419782"/>
    <lineage>
        <taxon>Bacteria</taxon>
        <taxon>Pseudomonadati</taxon>
        <taxon>Bacteroidota</taxon>
        <taxon>Flavobacteriia</taxon>
        <taxon>Flavobacteriales</taxon>
        <taxon>Flavobacteriaceae</taxon>
        <taxon>Ulvibacterium</taxon>
    </lineage>
</organism>
<evidence type="ECO:0000313" key="2">
    <source>
        <dbReference type="EMBL" id="RKN82693.1"/>
    </source>
</evidence>
<dbReference type="EMBL" id="RBCJ01000001">
    <property type="protein sequence ID" value="RKN82693.1"/>
    <property type="molecule type" value="Genomic_DNA"/>
</dbReference>
<accession>A0A3B0CAD0</accession>
<sequence>MQISKGQENQLVASNNGTTKTTAPSKSIIEKKIRNYDYLKRNAQNERALEIDKLQREAANFNLSSLAIYDQSEKSKYDVIIRSPYSKLYIKYDPLGNIISSAEQYKNLKVPLKLSQKIARKYPGWGFEKSIYSVKYRNGKSLKGKYNIRLRKGEKYKSVQFNVL</sequence>
<dbReference type="Proteomes" id="UP000276603">
    <property type="component" value="Unassembled WGS sequence"/>
</dbReference>
<feature type="region of interest" description="Disordered" evidence="1">
    <location>
        <begin position="1"/>
        <end position="24"/>
    </location>
</feature>
<dbReference type="AlphaFoldDB" id="A0A3B0CAD0"/>
<evidence type="ECO:0000313" key="3">
    <source>
        <dbReference type="Proteomes" id="UP000276603"/>
    </source>
</evidence>
<proteinExistence type="predicted"/>
<gene>
    <name evidence="2" type="ORF">D7Z94_02295</name>
</gene>